<keyword evidence="3" id="KW-1185">Reference proteome</keyword>
<evidence type="ECO:0000256" key="1">
    <source>
        <dbReference type="SAM" id="SignalP"/>
    </source>
</evidence>
<organism evidence="2 3">
    <name type="scientific">Variovorax rhizosphaerae</name>
    <dbReference type="NCBI Taxonomy" id="1836200"/>
    <lineage>
        <taxon>Bacteria</taxon>
        <taxon>Pseudomonadati</taxon>
        <taxon>Pseudomonadota</taxon>
        <taxon>Betaproteobacteria</taxon>
        <taxon>Burkholderiales</taxon>
        <taxon>Comamonadaceae</taxon>
        <taxon>Variovorax</taxon>
    </lineage>
</organism>
<name>A0ABU8WTX4_9BURK</name>
<evidence type="ECO:0000313" key="2">
    <source>
        <dbReference type="EMBL" id="MEJ8850995.1"/>
    </source>
</evidence>
<gene>
    <name evidence="2" type="ORF">WKW82_30445</name>
</gene>
<evidence type="ECO:0000313" key="3">
    <source>
        <dbReference type="Proteomes" id="UP001385892"/>
    </source>
</evidence>
<dbReference type="RefSeq" id="WP_340346489.1">
    <property type="nucleotide sequence ID" value="NZ_JBBKZT010000018.1"/>
</dbReference>
<dbReference type="Proteomes" id="UP001385892">
    <property type="component" value="Unassembled WGS sequence"/>
</dbReference>
<feature type="chain" id="PRO_5046748758" evidence="1">
    <location>
        <begin position="36"/>
        <end position="229"/>
    </location>
</feature>
<feature type="signal peptide" evidence="1">
    <location>
        <begin position="1"/>
        <end position="35"/>
    </location>
</feature>
<protein>
    <submittedName>
        <fullName evidence="2">Uncharacterized protein</fullName>
    </submittedName>
</protein>
<dbReference type="EMBL" id="JBBKZT010000018">
    <property type="protein sequence ID" value="MEJ8850995.1"/>
    <property type="molecule type" value="Genomic_DNA"/>
</dbReference>
<keyword evidence="1" id="KW-0732">Signal</keyword>
<reference evidence="2 3" key="1">
    <citation type="submission" date="2024-03" db="EMBL/GenBank/DDBJ databases">
        <title>Novel species of the genus Variovorax.</title>
        <authorList>
            <person name="Liu Q."/>
            <person name="Xin Y.-H."/>
        </authorList>
    </citation>
    <scope>NUCLEOTIDE SEQUENCE [LARGE SCALE GENOMIC DNA]</scope>
    <source>
        <strain evidence="2 3">KACC 18900</strain>
    </source>
</reference>
<comment type="caution">
    <text evidence="2">The sequence shown here is derived from an EMBL/GenBank/DDBJ whole genome shotgun (WGS) entry which is preliminary data.</text>
</comment>
<accession>A0ABU8WTX4</accession>
<sequence>MFKLAPIAGSFTARPLRILLGVAAAALLVGGTAMAQPQATPETAPADATPSNVVPMPAANWLFVQTGTSFTSDGKTLTIKGVAPQTLMFSDRPERMTGDVLTSKFAEFWNQGKDDFQKDPPNATISTSIDDKTDLTVVELLNPRFSGDTLTYDIKPLQGTLPAAGKQISLFIDWWYGPGWHGGFRGGWRGGVYIGGPAVVPVPVPGPYAAGRCWRGPYGGLHCRPWWGY</sequence>
<proteinExistence type="predicted"/>